<protein>
    <recommendedName>
        <fullName evidence="4">Cystatin</fullName>
    </recommendedName>
</protein>
<dbReference type="HOGENOM" id="CLU_159401_0_0_6"/>
<accession>A0A2I3CN50</accession>
<dbReference type="SUPFAM" id="SSF54403">
    <property type="entry name" value="Cystatin/monellin"/>
    <property type="match status" value="1"/>
</dbReference>
<evidence type="ECO:0000256" key="1">
    <source>
        <dbReference type="SAM" id="SignalP"/>
    </source>
</evidence>
<dbReference type="Proteomes" id="UP000016714">
    <property type="component" value="Chromosome 2"/>
</dbReference>
<sequence>MTLKRFLVTLIPLTVPLFSPNALAVDKQMSSAMKSKMRSICSATDEQGHWQLAEATPDARRSLNMVLYQMNADDKLKAIHEVRTKMVGGTHYAFEFELQDGQVWNAIVLHSARGDYMIERHAKKGELCPKDGNS</sequence>
<evidence type="ECO:0008006" key="4">
    <source>
        <dbReference type="Google" id="ProtNLM"/>
    </source>
</evidence>
<dbReference type="KEGG" id="vag:N646_3624"/>
<dbReference type="RefSeq" id="WP_017819723.1">
    <property type="nucleotide sequence ID" value="NC_022359.1"/>
</dbReference>
<dbReference type="AlphaFoldDB" id="A0A2I3CN50"/>
<organism evidence="2 3">
    <name type="scientific">Vibrio alginolyticus (strain ATCC 17749 / DSM 2171 / NBRC 15630 / NCIMB 1903 / NCTC 12160 / XII-53)</name>
    <dbReference type="NCBI Taxonomy" id="1219076"/>
    <lineage>
        <taxon>Bacteria</taxon>
        <taxon>Pseudomonadati</taxon>
        <taxon>Pseudomonadota</taxon>
        <taxon>Gammaproteobacteria</taxon>
        <taxon>Vibrionales</taxon>
        <taxon>Vibrionaceae</taxon>
        <taxon>Vibrio</taxon>
    </lineage>
</organism>
<feature type="chain" id="PRO_5014138131" description="Cystatin" evidence="1">
    <location>
        <begin position="25"/>
        <end position="134"/>
    </location>
</feature>
<reference evidence="2 3" key="1">
    <citation type="journal article" date="2015" name="Genome Announc.">
        <title>Complete genome sequence of Vibrio alginolyticus ATCC 17749.</title>
        <authorList>
            <person name="Liu X.F."/>
            <person name="Cao Y."/>
            <person name="Zhang H.L."/>
            <person name="Chen Y.J."/>
            <person name="Hu C.J."/>
        </authorList>
    </citation>
    <scope>NUCLEOTIDE SEQUENCE [LARGE SCALE GENOMIC DNA]</scope>
    <source>
        <strain evidence="3">ATCC 17749 / DSM 2171 / NBRC 15630 / NCIMB 1903 / NCTC 12160 / XII-53</strain>
    </source>
</reference>
<gene>
    <name evidence="2" type="ORF">N646_3624</name>
</gene>
<dbReference type="EMBL" id="CP006719">
    <property type="protein sequence ID" value="AGV19433.1"/>
    <property type="molecule type" value="Genomic_DNA"/>
</dbReference>
<dbReference type="InterPro" id="IPR046350">
    <property type="entry name" value="Cystatin_sf"/>
</dbReference>
<name>A0A2I3CN50_VIBAX</name>
<evidence type="ECO:0000313" key="3">
    <source>
        <dbReference type="Proteomes" id="UP000016714"/>
    </source>
</evidence>
<feature type="signal peptide" evidence="1">
    <location>
        <begin position="1"/>
        <end position="24"/>
    </location>
</feature>
<keyword evidence="1" id="KW-0732">Signal</keyword>
<evidence type="ECO:0000313" key="2">
    <source>
        <dbReference type="EMBL" id="AGV19433.1"/>
    </source>
</evidence>
<proteinExistence type="predicted"/>